<dbReference type="InterPro" id="IPR032675">
    <property type="entry name" value="LRR_dom_sf"/>
</dbReference>
<accession>A0AAD5LJN7</accession>
<name>A0AAD5LJN7_9CRUS</name>
<dbReference type="GO" id="GO:0019005">
    <property type="term" value="C:SCF ubiquitin ligase complex"/>
    <property type="evidence" value="ECO:0007669"/>
    <property type="project" value="TreeGrafter"/>
</dbReference>
<dbReference type="Pfam" id="PF13516">
    <property type="entry name" value="LRR_6"/>
    <property type="match status" value="1"/>
</dbReference>
<dbReference type="EMBL" id="WJBH02000001">
    <property type="protein sequence ID" value="KAI9563965.1"/>
    <property type="molecule type" value="Genomic_DNA"/>
</dbReference>
<reference evidence="1 2" key="1">
    <citation type="submission" date="2022-05" db="EMBL/GenBank/DDBJ databases">
        <title>A multi-omics perspective on studying reproductive biology in Daphnia sinensis.</title>
        <authorList>
            <person name="Jia J."/>
        </authorList>
    </citation>
    <scope>NUCLEOTIDE SEQUENCE [LARGE SCALE GENOMIC DNA]</scope>
    <source>
        <strain evidence="1 2">WSL</strain>
    </source>
</reference>
<dbReference type="SMART" id="SM00367">
    <property type="entry name" value="LRR_CC"/>
    <property type="match status" value="4"/>
</dbReference>
<evidence type="ECO:0008006" key="3">
    <source>
        <dbReference type="Google" id="ProtNLM"/>
    </source>
</evidence>
<proteinExistence type="predicted"/>
<protein>
    <recommendedName>
        <fullName evidence="3">EOG090X05GA</fullName>
    </recommendedName>
</protein>
<comment type="caution">
    <text evidence="1">The sequence shown here is derived from an EMBL/GenBank/DDBJ whole genome shotgun (WGS) entry which is preliminary data.</text>
</comment>
<evidence type="ECO:0000313" key="2">
    <source>
        <dbReference type="Proteomes" id="UP000820818"/>
    </source>
</evidence>
<dbReference type="PANTHER" id="PTHR13318:SF247">
    <property type="entry name" value="GH16156P"/>
    <property type="match status" value="1"/>
</dbReference>
<dbReference type="InterPro" id="IPR001611">
    <property type="entry name" value="Leu-rich_rpt"/>
</dbReference>
<dbReference type="Gene3D" id="3.80.10.10">
    <property type="entry name" value="Ribonuclease Inhibitor"/>
    <property type="match status" value="2"/>
</dbReference>
<organism evidence="1 2">
    <name type="scientific">Daphnia sinensis</name>
    <dbReference type="NCBI Taxonomy" id="1820382"/>
    <lineage>
        <taxon>Eukaryota</taxon>
        <taxon>Metazoa</taxon>
        <taxon>Ecdysozoa</taxon>
        <taxon>Arthropoda</taxon>
        <taxon>Crustacea</taxon>
        <taxon>Branchiopoda</taxon>
        <taxon>Diplostraca</taxon>
        <taxon>Cladocera</taxon>
        <taxon>Anomopoda</taxon>
        <taxon>Daphniidae</taxon>
        <taxon>Daphnia</taxon>
        <taxon>Daphnia similis group</taxon>
    </lineage>
</organism>
<dbReference type="PANTHER" id="PTHR13318">
    <property type="entry name" value="PARTNER OF PAIRED, ISOFORM B-RELATED"/>
    <property type="match status" value="1"/>
</dbReference>
<dbReference type="AlphaFoldDB" id="A0AAD5LJN7"/>
<evidence type="ECO:0000313" key="1">
    <source>
        <dbReference type="EMBL" id="KAI9563965.1"/>
    </source>
</evidence>
<dbReference type="Proteomes" id="UP000820818">
    <property type="component" value="Linkage Group LG1"/>
</dbReference>
<dbReference type="InterPro" id="IPR006553">
    <property type="entry name" value="Leu-rich_rpt_Cys-con_subtyp"/>
</dbReference>
<keyword evidence="2" id="KW-1185">Reference proteome</keyword>
<dbReference type="GO" id="GO:0031146">
    <property type="term" value="P:SCF-dependent proteasomal ubiquitin-dependent protein catabolic process"/>
    <property type="evidence" value="ECO:0007669"/>
    <property type="project" value="TreeGrafter"/>
</dbReference>
<gene>
    <name evidence="1" type="ORF">GHT06_007703</name>
</gene>
<dbReference type="SUPFAM" id="SSF52047">
    <property type="entry name" value="RNI-like"/>
    <property type="match status" value="1"/>
</dbReference>
<sequence length="519" mass="58608">MPRAKTNVRSLLETCLQNVTRNIDEWCKHYVETYGKEKKLYLYVIGPFDSLPSRLLVRIIDILRDEKRLKKHYLELLITQQLNALDLSKEGDEIACHLRLASIRCPQLKTLKLSGCQKISKQVYQNFLPTFENLQVLDLSNTSSGDSCMYVLGAYCKDLRELDVTSCPVTDAGIKGLCLSIDDLGKEDKRLGQCKLIHKLMISYTKVTQKGIIIALENLPVLKVFECCSSVQALAEMHLAPYEDNIPDIKKYSLIDLHCTNESLCTPYKSGSLGLASLLCSSVMKVRIVTQEGLTDIDLLGLLSLQNLREFSLGRGDEECEITFDGGVAPLLEAFGNSLTSLTLAELPCVNIRAITEYCPNLRFLFLVMNHSYTMAWPEEERKPFSPKPIKTEPILMKLESLHLVCVSHLWATSVIPSESLPSLLSSPQLVHLYVKDCVTLTDEVIKKAANLHHFQSLEHLELEQCNSVTKLGVDSVMNDSNPLRVIKLWECQSLTRQNVSDWNKIASKKKWQVSIEWS</sequence>